<evidence type="ECO:0000259" key="4">
    <source>
        <dbReference type="Pfam" id="PF01073"/>
    </source>
</evidence>
<reference evidence="5" key="1">
    <citation type="submission" date="2023-01" db="EMBL/GenBank/DDBJ databases">
        <title>Exophiala dermititidis isolated from Cystic Fibrosis Patient.</title>
        <authorList>
            <person name="Kurbessoian T."/>
            <person name="Crocker A."/>
            <person name="Murante D."/>
            <person name="Hogan D.A."/>
            <person name="Stajich J.E."/>
        </authorList>
    </citation>
    <scope>NUCLEOTIDE SEQUENCE</scope>
    <source>
        <strain evidence="5">Ex8</strain>
    </source>
</reference>
<dbReference type="AlphaFoldDB" id="A0AAN6EMA7"/>
<dbReference type="InterPro" id="IPR002225">
    <property type="entry name" value="3Beta_OHSteriod_DH/Estase"/>
</dbReference>
<dbReference type="EC" id="1.1.1.170" evidence="5"/>
<comment type="similarity">
    <text evidence="1">Belongs to the 3-beta-HSD family.</text>
</comment>
<dbReference type="Gene3D" id="3.40.50.720">
    <property type="entry name" value="NAD(P)-binding Rossmann-like Domain"/>
    <property type="match status" value="1"/>
</dbReference>
<evidence type="ECO:0000256" key="2">
    <source>
        <dbReference type="ARBA" id="ARBA00023002"/>
    </source>
</evidence>
<dbReference type="InterPro" id="IPR050177">
    <property type="entry name" value="Lipid_A_modif_metabolic_enz"/>
</dbReference>
<sequence>MAESRVSPKSYGTVLVIGGCGFLGSRVVDQLLNFPSEQQGQNESPGGSSLGRETQKHSYELHNPATSDITSVTFPSLRSRYPPISPTGTRVHALDLRCTQNLFSGCTYHEADITNSEALLNVFRKVKPDVVINTASPSWEAPPEVLRKVNIDGTRTLLEVAGGKLGDWGGKCKVFSHTSSSSVVHDGDSDLINADERYPYVCPNPREYYSETKVYAEKLALEANDKPEYGNMLTCAVRPAGIVGEGDRGGFSGAILRTASVAPAWQLHIQLGTGNNLFDNTYVHNVVYGLLCATDALLATNARRRSGLAVELDHERVDGEAFNVTNEQPAYFWDSSRYLYSRYGRNIDIDKIWAIPTGLAYAVGAAAETFNWLTGRKGKLNRQTVKYACIHRFYSCDKLRRRTGYKPIVPIDEGFARAVKWYKLDEEQSRQTEGQKKVQ</sequence>
<dbReference type="PANTHER" id="PTHR43245">
    <property type="entry name" value="BIFUNCTIONAL POLYMYXIN RESISTANCE PROTEIN ARNA"/>
    <property type="match status" value="1"/>
</dbReference>
<evidence type="ECO:0000313" key="6">
    <source>
        <dbReference type="Proteomes" id="UP001161757"/>
    </source>
</evidence>
<evidence type="ECO:0000313" key="5">
    <source>
        <dbReference type="EMBL" id="KAJ8987982.1"/>
    </source>
</evidence>
<gene>
    <name evidence="5" type="primary">ERG26</name>
    <name evidence="5" type="ORF">HRR80_008063</name>
</gene>
<dbReference type="Pfam" id="PF01073">
    <property type="entry name" value="3Beta_HSD"/>
    <property type="match status" value="1"/>
</dbReference>
<organism evidence="5 6">
    <name type="scientific">Exophiala dermatitidis</name>
    <name type="common">Black yeast-like fungus</name>
    <name type="synonym">Wangiella dermatitidis</name>
    <dbReference type="NCBI Taxonomy" id="5970"/>
    <lineage>
        <taxon>Eukaryota</taxon>
        <taxon>Fungi</taxon>
        <taxon>Dikarya</taxon>
        <taxon>Ascomycota</taxon>
        <taxon>Pezizomycotina</taxon>
        <taxon>Eurotiomycetes</taxon>
        <taxon>Chaetothyriomycetidae</taxon>
        <taxon>Chaetothyriales</taxon>
        <taxon>Herpotrichiellaceae</taxon>
        <taxon>Exophiala</taxon>
    </lineage>
</organism>
<feature type="region of interest" description="Disordered" evidence="3">
    <location>
        <begin position="37"/>
        <end position="65"/>
    </location>
</feature>
<dbReference type="GO" id="GO:0006694">
    <property type="term" value="P:steroid biosynthetic process"/>
    <property type="evidence" value="ECO:0007669"/>
    <property type="project" value="InterPro"/>
</dbReference>
<evidence type="ECO:0000256" key="1">
    <source>
        <dbReference type="ARBA" id="ARBA00009219"/>
    </source>
</evidence>
<keyword evidence="2 5" id="KW-0560">Oxidoreductase</keyword>
<dbReference type="EMBL" id="JAJGCB010000021">
    <property type="protein sequence ID" value="KAJ8987982.1"/>
    <property type="molecule type" value="Genomic_DNA"/>
</dbReference>
<dbReference type="PANTHER" id="PTHR43245:SF51">
    <property type="entry name" value="SHORT CHAIN DEHYDROGENASE_REDUCTASE FAMILY 42E, MEMBER 2"/>
    <property type="match status" value="1"/>
</dbReference>
<evidence type="ECO:0000256" key="3">
    <source>
        <dbReference type="SAM" id="MobiDB-lite"/>
    </source>
</evidence>
<dbReference type="Proteomes" id="UP001161757">
    <property type="component" value="Unassembled WGS sequence"/>
</dbReference>
<proteinExistence type="inferred from homology"/>
<feature type="compositionally biased region" description="Polar residues" evidence="3">
    <location>
        <begin position="37"/>
        <end position="47"/>
    </location>
</feature>
<comment type="caution">
    <text evidence="5">The sequence shown here is derived from an EMBL/GenBank/DDBJ whole genome shotgun (WGS) entry which is preliminary data.</text>
</comment>
<dbReference type="GO" id="GO:0000252">
    <property type="term" value="F:3-beta-hydroxysteroid dehydrogenase [NAD(P)+]/C4-decarboxylase activity"/>
    <property type="evidence" value="ECO:0007669"/>
    <property type="project" value="UniProtKB-EC"/>
</dbReference>
<dbReference type="SUPFAM" id="SSF51735">
    <property type="entry name" value="NAD(P)-binding Rossmann-fold domains"/>
    <property type="match status" value="1"/>
</dbReference>
<name>A0AAN6EMA7_EXODE</name>
<feature type="domain" description="3-beta hydroxysteroid dehydrogenase/isomerase" evidence="4">
    <location>
        <begin position="91"/>
        <end position="345"/>
    </location>
</feature>
<protein>
    <submittedName>
        <fullName evidence="5">Erg26, C-3 sterol dehydrogenase</fullName>
        <ecNumber evidence="5">1.1.1.170</ecNumber>
    </submittedName>
</protein>
<accession>A0AAN6EMA7</accession>
<dbReference type="PROSITE" id="PS51257">
    <property type="entry name" value="PROKAR_LIPOPROTEIN"/>
    <property type="match status" value="1"/>
</dbReference>
<dbReference type="InterPro" id="IPR036291">
    <property type="entry name" value="NAD(P)-bd_dom_sf"/>
</dbReference>